<evidence type="ECO:0000256" key="1">
    <source>
        <dbReference type="SAM" id="MobiDB-lite"/>
    </source>
</evidence>
<evidence type="ECO:0000313" key="3">
    <source>
        <dbReference type="Proteomes" id="UP000284842"/>
    </source>
</evidence>
<feature type="region of interest" description="Disordered" evidence="1">
    <location>
        <begin position="1"/>
        <end position="100"/>
    </location>
</feature>
<feature type="compositionally biased region" description="Gly residues" evidence="1">
    <location>
        <begin position="33"/>
        <end position="61"/>
    </location>
</feature>
<feature type="compositionally biased region" description="Acidic residues" evidence="1">
    <location>
        <begin position="137"/>
        <end position="146"/>
    </location>
</feature>
<name>A0A409WZ30_9AGAR</name>
<feature type="region of interest" description="Disordered" evidence="1">
    <location>
        <begin position="126"/>
        <end position="187"/>
    </location>
</feature>
<sequence>MSLDKRMGRAKGAVGPGWGSVPRRTGGREGSPLRGGGGREGSPLRGGGDASGRGDVRGGSGSVVRRESIVGRESVRRDGSPLRNESPLRGGERAMSPLRPKLGLERVSMISMGALMGGAVAMRDAEDHVDDKYKEEEGGDGAEDEEERGRGRGGAVRRRRGERNKEREKDGERDESRGVTGSNVELLNGEVLGDDRVDVGVNVDGGVERAVEINDVENRELRYEGNMMRTEVDERDDDEESDEDVDKFKMQQFRVVSDVGSVAVWLGVEGYEDVGVEEEGDDEVIVMKKAGKRKGTMVIRVREYDECAGEGEDVNEGEGEGGESVPARLRLRLPLEKRGRKRGKWVVRDEKRMEVSSSSSSASSSSPSSTPPSNTEINGEPTITMKEVEDVVGVLEGWLGEMIMSVGTSDDARTGDPMRGRTRDEAMGKGKRMREKKVEVIVPHDRKEDGVCVVLCLLLGVMRRWGVDVRMLNDREGEGEGEGGLSRDVGCEGESERRDDEEGDVRSLLFTLVDNGGQVDVRSKKREGGEVDVDVDVDVNVDNVEVDVDVDVDEASVPATLTIPKPINTTATAIQTPITITDHTPIATLRPPISIPIPINTSTPEPPPPEPQPNATPVPLPNATPETHHNPTPEPLPNAPEPEPTPEPVAFTDLPPLLRDRMHRRSMRGLGLGGAAAHTPVAAGVAADVAAGGVADAADPHAVIPPHPHAVIPPHPHAVIPPPAPALPLHRPTRITHHALVIGGGPGGGAGAGVLRKPFEMGLKDPWMGVLSVDGVEWVEEVWRCVKSKSS</sequence>
<comment type="caution">
    <text evidence="2">The sequence shown here is derived from an EMBL/GenBank/DDBJ whole genome shotgun (WGS) entry which is preliminary data.</text>
</comment>
<accession>A0A409WZ30</accession>
<feature type="region of interest" description="Disordered" evidence="1">
    <location>
        <begin position="590"/>
        <end position="653"/>
    </location>
</feature>
<dbReference type="AlphaFoldDB" id="A0A409WZ30"/>
<keyword evidence="3" id="KW-1185">Reference proteome</keyword>
<feature type="compositionally biased region" description="Pro residues" evidence="1">
    <location>
        <begin position="604"/>
        <end position="622"/>
    </location>
</feature>
<feature type="compositionally biased region" description="Basic and acidic residues" evidence="1">
    <location>
        <begin position="163"/>
        <end position="177"/>
    </location>
</feature>
<feature type="compositionally biased region" description="Pro residues" evidence="1">
    <location>
        <begin position="632"/>
        <end position="647"/>
    </location>
</feature>
<dbReference type="EMBL" id="NHTK01004989">
    <property type="protein sequence ID" value="PPQ83757.1"/>
    <property type="molecule type" value="Genomic_DNA"/>
</dbReference>
<feature type="compositionally biased region" description="Basic and acidic residues" evidence="1">
    <location>
        <begin position="126"/>
        <end position="136"/>
    </location>
</feature>
<reference evidence="2 3" key="1">
    <citation type="journal article" date="2018" name="Evol. Lett.">
        <title>Horizontal gene cluster transfer increased hallucinogenic mushroom diversity.</title>
        <authorList>
            <person name="Reynolds H.T."/>
            <person name="Vijayakumar V."/>
            <person name="Gluck-Thaler E."/>
            <person name="Korotkin H.B."/>
            <person name="Matheny P.B."/>
            <person name="Slot J.C."/>
        </authorList>
    </citation>
    <scope>NUCLEOTIDE SEQUENCE [LARGE SCALE GENOMIC DNA]</scope>
    <source>
        <strain evidence="2 3">2629</strain>
    </source>
</reference>
<organism evidence="2 3">
    <name type="scientific">Panaeolus cyanescens</name>
    <dbReference type="NCBI Taxonomy" id="181874"/>
    <lineage>
        <taxon>Eukaryota</taxon>
        <taxon>Fungi</taxon>
        <taxon>Dikarya</taxon>
        <taxon>Basidiomycota</taxon>
        <taxon>Agaricomycotina</taxon>
        <taxon>Agaricomycetes</taxon>
        <taxon>Agaricomycetidae</taxon>
        <taxon>Agaricales</taxon>
        <taxon>Agaricineae</taxon>
        <taxon>Galeropsidaceae</taxon>
        <taxon>Panaeolus</taxon>
    </lineage>
</organism>
<feature type="region of interest" description="Disordered" evidence="1">
    <location>
        <begin position="349"/>
        <end position="384"/>
    </location>
</feature>
<feature type="region of interest" description="Disordered" evidence="1">
    <location>
        <begin position="408"/>
        <end position="432"/>
    </location>
</feature>
<proteinExistence type="predicted"/>
<gene>
    <name evidence="2" type="ORF">CVT24_007810</name>
</gene>
<dbReference type="Proteomes" id="UP000284842">
    <property type="component" value="Unassembled WGS sequence"/>
</dbReference>
<protein>
    <submittedName>
        <fullName evidence="2">Uncharacterized protein</fullName>
    </submittedName>
</protein>
<feature type="compositionally biased region" description="Basic and acidic residues" evidence="1">
    <location>
        <begin position="64"/>
        <end position="80"/>
    </location>
</feature>
<feature type="compositionally biased region" description="Basic and acidic residues" evidence="1">
    <location>
        <begin position="410"/>
        <end position="428"/>
    </location>
</feature>
<dbReference type="InParanoid" id="A0A409WZ30"/>
<evidence type="ECO:0000313" key="2">
    <source>
        <dbReference type="EMBL" id="PPQ83757.1"/>
    </source>
</evidence>
<feature type="region of interest" description="Disordered" evidence="1">
    <location>
        <begin position="475"/>
        <end position="503"/>
    </location>
</feature>
<feature type="compositionally biased region" description="Low complexity" evidence="1">
    <location>
        <begin position="356"/>
        <end position="373"/>
    </location>
</feature>